<protein>
    <submittedName>
        <fullName evidence="2">Uncharacterized protein</fullName>
    </submittedName>
</protein>
<gene>
    <name evidence="2" type="ORF">KIK155_LOCUS15360</name>
</gene>
<evidence type="ECO:0000313" key="2">
    <source>
        <dbReference type="EMBL" id="CAF3494283.1"/>
    </source>
</evidence>
<accession>A0A818GMH2</accession>
<dbReference type="Proteomes" id="UP000663865">
    <property type="component" value="Unassembled WGS sequence"/>
</dbReference>
<comment type="caution">
    <text evidence="2">The sequence shown here is derived from an EMBL/GenBank/DDBJ whole genome shotgun (WGS) entry which is preliminary data.</text>
</comment>
<organism evidence="2 3">
    <name type="scientific">Rotaria socialis</name>
    <dbReference type="NCBI Taxonomy" id="392032"/>
    <lineage>
        <taxon>Eukaryota</taxon>
        <taxon>Metazoa</taxon>
        <taxon>Spiralia</taxon>
        <taxon>Gnathifera</taxon>
        <taxon>Rotifera</taxon>
        <taxon>Eurotatoria</taxon>
        <taxon>Bdelloidea</taxon>
        <taxon>Philodinida</taxon>
        <taxon>Philodinidae</taxon>
        <taxon>Rotaria</taxon>
    </lineage>
</organism>
<sequence length="142" mass="17071">MNECHRIGIRNFKTIRYPGQIKLAFDLCTDDRSALRRVSSKGNGYNEKKQVFNKDKFKFDYFPIKKSTANRFQYSKILSNFIMTIAHVIFRASCFILKYTIYLTWYLFKIFLSIIFRLLIESKLYSPKTVICHPIRCYHHQF</sequence>
<feature type="transmembrane region" description="Helical" evidence="1">
    <location>
        <begin position="99"/>
        <end position="120"/>
    </location>
</feature>
<evidence type="ECO:0000256" key="1">
    <source>
        <dbReference type="SAM" id="Phobius"/>
    </source>
</evidence>
<name>A0A818GMH2_9BILA</name>
<dbReference type="AlphaFoldDB" id="A0A818GMH2"/>
<feature type="transmembrane region" description="Helical" evidence="1">
    <location>
        <begin position="74"/>
        <end position="93"/>
    </location>
</feature>
<keyword evidence="1" id="KW-0812">Transmembrane</keyword>
<reference evidence="2" key="1">
    <citation type="submission" date="2021-02" db="EMBL/GenBank/DDBJ databases">
        <authorList>
            <person name="Nowell W R."/>
        </authorList>
    </citation>
    <scope>NUCLEOTIDE SEQUENCE</scope>
</reference>
<keyword evidence="1" id="KW-1133">Transmembrane helix</keyword>
<keyword evidence="1" id="KW-0472">Membrane</keyword>
<evidence type="ECO:0000313" key="3">
    <source>
        <dbReference type="Proteomes" id="UP000663865"/>
    </source>
</evidence>
<proteinExistence type="predicted"/>
<dbReference type="EMBL" id="CAJNYV010002702">
    <property type="protein sequence ID" value="CAF3494283.1"/>
    <property type="molecule type" value="Genomic_DNA"/>
</dbReference>